<evidence type="ECO:0000256" key="1">
    <source>
        <dbReference type="ARBA" id="ARBA00022553"/>
    </source>
</evidence>
<evidence type="ECO:0000313" key="5">
    <source>
        <dbReference type="Proteomes" id="UP001595528"/>
    </source>
</evidence>
<dbReference type="PANTHER" id="PTHR44591">
    <property type="entry name" value="STRESS RESPONSE REGULATOR PROTEIN 1"/>
    <property type="match status" value="1"/>
</dbReference>
<dbReference type="InterPro" id="IPR011006">
    <property type="entry name" value="CheY-like_superfamily"/>
</dbReference>
<sequence>MACILLIDDDSLVRESLAMHLQDAGHEVEAAADGRAGVEAFRAGRFELVITDLFMPEVEGIETIRLLRQDDSQVPIIAITGGPSMPAGTSDRSTPDYLRMARALGATDIIQKPFSLSELLGLVETCLSGQAPSRGDVG</sequence>
<dbReference type="SMART" id="SM00448">
    <property type="entry name" value="REC"/>
    <property type="match status" value="1"/>
</dbReference>
<name>A0ABV7KU27_9PROT</name>
<evidence type="ECO:0000256" key="2">
    <source>
        <dbReference type="PROSITE-ProRule" id="PRU00169"/>
    </source>
</evidence>
<comment type="caution">
    <text evidence="4">The sequence shown here is derived from an EMBL/GenBank/DDBJ whole genome shotgun (WGS) entry which is preliminary data.</text>
</comment>
<gene>
    <name evidence="4" type="ORF">ACFOGJ_01260</name>
</gene>
<dbReference type="PANTHER" id="PTHR44591:SF23">
    <property type="entry name" value="CHEY SUBFAMILY"/>
    <property type="match status" value="1"/>
</dbReference>
<keyword evidence="5" id="KW-1185">Reference proteome</keyword>
<feature type="modified residue" description="4-aspartylphosphate" evidence="2">
    <location>
        <position position="52"/>
    </location>
</feature>
<feature type="domain" description="Response regulatory" evidence="3">
    <location>
        <begin position="3"/>
        <end position="127"/>
    </location>
</feature>
<dbReference type="PROSITE" id="PS50110">
    <property type="entry name" value="RESPONSE_REGULATORY"/>
    <property type="match status" value="1"/>
</dbReference>
<evidence type="ECO:0000259" key="3">
    <source>
        <dbReference type="PROSITE" id="PS50110"/>
    </source>
</evidence>
<dbReference type="Proteomes" id="UP001595528">
    <property type="component" value="Unassembled WGS sequence"/>
</dbReference>
<dbReference type="SUPFAM" id="SSF52172">
    <property type="entry name" value="CheY-like"/>
    <property type="match status" value="1"/>
</dbReference>
<dbReference type="InterPro" id="IPR050595">
    <property type="entry name" value="Bact_response_regulator"/>
</dbReference>
<proteinExistence type="predicted"/>
<dbReference type="RefSeq" id="WP_379897573.1">
    <property type="nucleotide sequence ID" value="NZ_JBHRTR010000005.1"/>
</dbReference>
<organism evidence="4 5">
    <name type="scientific">Marinibaculum pumilum</name>
    <dbReference type="NCBI Taxonomy" id="1766165"/>
    <lineage>
        <taxon>Bacteria</taxon>
        <taxon>Pseudomonadati</taxon>
        <taxon>Pseudomonadota</taxon>
        <taxon>Alphaproteobacteria</taxon>
        <taxon>Rhodospirillales</taxon>
        <taxon>Rhodospirillaceae</taxon>
        <taxon>Marinibaculum</taxon>
    </lineage>
</organism>
<evidence type="ECO:0000313" key="4">
    <source>
        <dbReference type="EMBL" id="MFC3225838.1"/>
    </source>
</evidence>
<dbReference type="Pfam" id="PF00072">
    <property type="entry name" value="Response_reg"/>
    <property type="match status" value="1"/>
</dbReference>
<protein>
    <submittedName>
        <fullName evidence="4">Response regulator transcription factor</fullName>
    </submittedName>
</protein>
<dbReference type="InterPro" id="IPR001789">
    <property type="entry name" value="Sig_transdc_resp-reg_receiver"/>
</dbReference>
<keyword evidence="1 2" id="KW-0597">Phosphoprotein</keyword>
<accession>A0ABV7KU27</accession>
<dbReference type="EMBL" id="JBHRTR010000005">
    <property type="protein sequence ID" value="MFC3225838.1"/>
    <property type="molecule type" value="Genomic_DNA"/>
</dbReference>
<reference evidence="5" key="1">
    <citation type="journal article" date="2019" name="Int. J. Syst. Evol. Microbiol.">
        <title>The Global Catalogue of Microorganisms (GCM) 10K type strain sequencing project: providing services to taxonomists for standard genome sequencing and annotation.</title>
        <authorList>
            <consortium name="The Broad Institute Genomics Platform"/>
            <consortium name="The Broad Institute Genome Sequencing Center for Infectious Disease"/>
            <person name="Wu L."/>
            <person name="Ma J."/>
        </authorList>
    </citation>
    <scope>NUCLEOTIDE SEQUENCE [LARGE SCALE GENOMIC DNA]</scope>
    <source>
        <strain evidence="5">KCTC 42964</strain>
    </source>
</reference>
<dbReference type="Gene3D" id="3.40.50.2300">
    <property type="match status" value="1"/>
</dbReference>